<name>A0ABU3NZF5_9FIRM</name>
<gene>
    <name evidence="2" type="ORF">Q4T40_13120</name>
</gene>
<proteinExistence type="predicted"/>
<organism evidence="2 3">
    <name type="scientific">Anaeroselena agilis</name>
    <dbReference type="NCBI Taxonomy" id="3063788"/>
    <lineage>
        <taxon>Bacteria</taxon>
        <taxon>Bacillati</taxon>
        <taxon>Bacillota</taxon>
        <taxon>Negativicutes</taxon>
        <taxon>Acetonemataceae</taxon>
        <taxon>Anaeroselena</taxon>
    </lineage>
</organism>
<dbReference type="Proteomes" id="UP001254848">
    <property type="component" value="Unassembled WGS sequence"/>
</dbReference>
<keyword evidence="3" id="KW-1185">Reference proteome</keyword>
<evidence type="ECO:0000259" key="1">
    <source>
        <dbReference type="Pfam" id="PF11195"/>
    </source>
</evidence>
<comment type="caution">
    <text evidence="2">The sequence shown here is derived from an EMBL/GenBank/DDBJ whole genome shotgun (WGS) entry which is preliminary data.</text>
</comment>
<dbReference type="InterPro" id="IPR021361">
    <property type="entry name" value="Tad2-like_dom"/>
</dbReference>
<dbReference type="RefSeq" id="WP_413780677.1">
    <property type="nucleotide sequence ID" value="NZ_JAUOZS010000001.1"/>
</dbReference>
<feature type="domain" description="Thoeris anti-defense 2-like" evidence="1">
    <location>
        <begin position="33"/>
        <end position="119"/>
    </location>
</feature>
<dbReference type="Pfam" id="PF11195">
    <property type="entry name" value="Tad2-like"/>
    <property type="match status" value="1"/>
</dbReference>
<accession>A0ABU3NZF5</accession>
<evidence type="ECO:0000313" key="2">
    <source>
        <dbReference type="EMBL" id="MDT8902191.1"/>
    </source>
</evidence>
<evidence type="ECO:0000313" key="3">
    <source>
        <dbReference type="Proteomes" id="UP001254848"/>
    </source>
</evidence>
<dbReference type="EMBL" id="JAUOZS010000001">
    <property type="protein sequence ID" value="MDT8902191.1"/>
    <property type="molecule type" value="Genomic_DNA"/>
</dbReference>
<protein>
    <submittedName>
        <fullName evidence="2">DUF2829 domain-containing protein</fullName>
    </submittedName>
</protein>
<reference evidence="2 3" key="1">
    <citation type="submission" date="2023-07" db="EMBL/GenBank/DDBJ databases">
        <title>The novel representative of Negativicutes class, Anaeroselena agilis gen. nov. sp. nov.</title>
        <authorList>
            <person name="Prokofeva M.I."/>
            <person name="Elcheninov A.G."/>
            <person name="Klyukina A."/>
            <person name="Kublanov I.V."/>
            <person name="Frolov E.N."/>
            <person name="Podosokorskaya O.A."/>
        </authorList>
    </citation>
    <scope>NUCLEOTIDE SEQUENCE [LARGE SCALE GENOMIC DNA]</scope>
    <source>
        <strain evidence="2 3">4137-cl</strain>
    </source>
</reference>
<sequence>METERRPDGDNVCGSCGNRWKNGEPLPVATCGFAVALTAIKDGRKVARIGWNGKGMYAFLQKGYPDGIPLNKNTSEATGIPEGTVCRFRPYLMLFTAQGDFAHWVPSGSDILADDWFIVQ</sequence>